<evidence type="ECO:0000256" key="1">
    <source>
        <dbReference type="SAM" id="SignalP"/>
    </source>
</evidence>
<feature type="chain" id="PRO_5007599972" evidence="1">
    <location>
        <begin position="37"/>
        <end position="508"/>
    </location>
</feature>
<sequence>MDTLLPVAPGICRRTRGLRLAASLLALLFVVPFAHAESNQDGKAVTPIIAQIDAGHFKAAEAAIAGALAQPGLTADTRDALAFQRERMRRILLDFTLSADDVKTRVRKQIPDLTDAEFAKWNAAGLFEHQVIDGRTLYFKRTPGNLFRLSPEAVARRAVQAPITDGPMESLNDHQRAIYQAALAEHRSSVLPQRLRMTQTLTVEADAVPAGETIRAWIPYPQAVPGQQEDIRYVASVPARHDIAPESAPQRTVYLEKPAVAGQKTVFSVTYELTLLAQYHAIDTTRVTAEKITPELAPFVAERAPHIVFTDAMRAFSRKVVGDEKNPYRIAQKLFAAVDRIPWAGAREYSTISNISDYALHAGHADCGQQTLLLMTLLRLNGIPTRWQSGMVYSDDGSRYSNIHDWGYLYLPPYGWVPMDVTTGRLQPKPGDDQALEWFYLGGLDNWRIAFNDDFGRHFQPSKRHFRSDDVDSQRGEAEWRGGNLYFDQLDYDFDWQVLPAAQGRSSN</sequence>
<feature type="signal peptide" evidence="1">
    <location>
        <begin position="1"/>
        <end position="36"/>
    </location>
</feature>
<reference evidence="3 4" key="1">
    <citation type="journal article" date="2016" name="MBio">
        <title>Lateral Gene Transfer in a Heavy Metal-Contaminated-Groundwater Microbial Community.</title>
        <authorList>
            <person name="Hemme C.L."/>
            <person name="Green S.J."/>
            <person name="Rishishwar L."/>
            <person name="Prakash O."/>
            <person name="Pettenato A."/>
            <person name="Chakraborty R."/>
            <person name="Deutschbauer A.M."/>
            <person name="Van Nostrand J.D."/>
            <person name="Wu L."/>
            <person name="He Z."/>
            <person name="Jordan I.K."/>
            <person name="Hazen T.C."/>
            <person name="Arkin A.P."/>
            <person name="Kostka J.E."/>
            <person name="Zhou J."/>
        </authorList>
    </citation>
    <scope>NUCLEOTIDE SEQUENCE [LARGE SCALE GENOMIC DNA]</scope>
    <source>
        <strain evidence="3 4">FW104-T7</strain>
    </source>
</reference>
<dbReference type="STRING" id="416169.RHOFW104T7_08540"/>
<dbReference type="AlphaFoldDB" id="A0A154QJI3"/>
<dbReference type="PANTHER" id="PTHR38339:SF1">
    <property type="entry name" value="TRANSGLUTAMINASE-LIKE DOMAIN-CONTAINING PROTEIN"/>
    <property type="match status" value="1"/>
</dbReference>
<dbReference type="SUPFAM" id="SSF54001">
    <property type="entry name" value="Cysteine proteinases"/>
    <property type="match status" value="1"/>
</dbReference>
<evidence type="ECO:0000313" key="4">
    <source>
        <dbReference type="Proteomes" id="UP000076131"/>
    </source>
</evidence>
<keyword evidence="1" id="KW-0732">Signal</keyword>
<proteinExistence type="predicted"/>
<dbReference type="eggNOG" id="COG1305">
    <property type="taxonomic scope" value="Bacteria"/>
</dbReference>
<dbReference type="RefSeq" id="WP_008435136.1">
    <property type="nucleotide sequence ID" value="NZ_LVJS01000027.1"/>
</dbReference>
<protein>
    <submittedName>
        <fullName evidence="3">Transglutaminase</fullName>
    </submittedName>
</protein>
<gene>
    <name evidence="3" type="ORF">RHOFW104T7_08540</name>
</gene>
<dbReference type="InterPro" id="IPR002931">
    <property type="entry name" value="Transglutaminase-like"/>
</dbReference>
<name>A0A154QJI3_9GAMM</name>
<dbReference type="PANTHER" id="PTHR38339">
    <property type="entry name" value="TRANSGLUTAMINASE DOMAIN PROTEIN"/>
    <property type="match status" value="1"/>
</dbReference>
<accession>A0A154QJI3</accession>
<evidence type="ECO:0000259" key="2">
    <source>
        <dbReference type="SMART" id="SM00460"/>
    </source>
</evidence>
<dbReference type="SMART" id="SM00460">
    <property type="entry name" value="TGc"/>
    <property type="match status" value="1"/>
</dbReference>
<organism evidence="3 4">
    <name type="scientific">Rhodanobacter thiooxydans</name>
    <dbReference type="NCBI Taxonomy" id="416169"/>
    <lineage>
        <taxon>Bacteria</taxon>
        <taxon>Pseudomonadati</taxon>
        <taxon>Pseudomonadota</taxon>
        <taxon>Gammaproteobacteria</taxon>
        <taxon>Lysobacterales</taxon>
        <taxon>Rhodanobacteraceae</taxon>
        <taxon>Rhodanobacter</taxon>
    </lineage>
</organism>
<dbReference type="Pfam" id="PF01841">
    <property type="entry name" value="Transglut_core"/>
    <property type="match status" value="1"/>
</dbReference>
<dbReference type="Proteomes" id="UP000076131">
    <property type="component" value="Unassembled WGS sequence"/>
</dbReference>
<dbReference type="EMBL" id="LVJS01000027">
    <property type="protein sequence ID" value="KZC24433.1"/>
    <property type="molecule type" value="Genomic_DNA"/>
</dbReference>
<feature type="domain" description="Transglutaminase-like" evidence="2">
    <location>
        <begin position="359"/>
        <end position="423"/>
    </location>
</feature>
<dbReference type="InterPro" id="IPR038765">
    <property type="entry name" value="Papain-like_cys_pep_sf"/>
</dbReference>
<comment type="caution">
    <text evidence="3">The sequence shown here is derived from an EMBL/GenBank/DDBJ whole genome shotgun (WGS) entry which is preliminary data.</text>
</comment>
<evidence type="ECO:0000313" key="3">
    <source>
        <dbReference type="EMBL" id="KZC24433.1"/>
    </source>
</evidence>
<dbReference type="Gene3D" id="3.10.620.30">
    <property type="match status" value="1"/>
</dbReference>
<keyword evidence="4" id="KW-1185">Reference proteome</keyword>